<dbReference type="Gene3D" id="3.40.30.110">
    <property type="match status" value="2"/>
</dbReference>
<dbReference type="Pfam" id="PF00596">
    <property type="entry name" value="Aldolase_II"/>
    <property type="match status" value="1"/>
</dbReference>
<evidence type="ECO:0000313" key="4">
    <source>
        <dbReference type="EMBL" id="CAE7013675.1"/>
    </source>
</evidence>
<evidence type="ECO:0000256" key="2">
    <source>
        <dbReference type="ARBA" id="ARBA00023239"/>
    </source>
</evidence>
<dbReference type="GO" id="GO:0016832">
    <property type="term" value="F:aldehyde-lyase activity"/>
    <property type="evidence" value="ECO:0007669"/>
    <property type="project" value="TreeGrafter"/>
</dbReference>
<dbReference type="InterPro" id="IPR036409">
    <property type="entry name" value="Aldolase_II/adducin_N_sf"/>
</dbReference>
<gene>
    <name evidence="4" type="ORF">PTTW11_02541</name>
</gene>
<dbReference type="SUPFAM" id="SSF53639">
    <property type="entry name" value="AraD/HMP-PK domain-like"/>
    <property type="match status" value="1"/>
</dbReference>
<evidence type="ECO:0000259" key="3">
    <source>
        <dbReference type="SMART" id="SM01007"/>
    </source>
</evidence>
<dbReference type="GO" id="GO:0046872">
    <property type="term" value="F:metal ion binding"/>
    <property type="evidence" value="ECO:0007669"/>
    <property type="project" value="UniProtKB-KW"/>
</dbReference>
<keyword evidence="2" id="KW-0456">Lyase</keyword>
<dbReference type="InterPro" id="IPR050197">
    <property type="entry name" value="Aldolase_class_II_sugar_metab"/>
</dbReference>
<dbReference type="InterPro" id="IPR058268">
    <property type="entry name" value="DUF7962"/>
</dbReference>
<dbReference type="EMBL" id="HG992978">
    <property type="protein sequence ID" value="CAE7013675.1"/>
    <property type="molecule type" value="Genomic_DNA"/>
</dbReference>
<dbReference type="Proteomes" id="UP000472372">
    <property type="component" value="Chromosome 2"/>
</dbReference>
<dbReference type="SMART" id="SM01007">
    <property type="entry name" value="Aldolase_II"/>
    <property type="match status" value="1"/>
</dbReference>
<dbReference type="Gene3D" id="3.40.225.10">
    <property type="entry name" value="Class II aldolase/adducin N-terminal domain"/>
    <property type="match status" value="1"/>
</dbReference>
<dbReference type="Pfam" id="PF25907">
    <property type="entry name" value="DUF7962"/>
    <property type="match status" value="1"/>
</dbReference>
<dbReference type="Pfam" id="PF13417">
    <property type="entry name" value="GST_N_3"/>
    <property type="match status" value="1"/>
</dbReference>
<dbReference type="PANTHER" id="PTHR22789">
    <property type="entry name" value="FUCULOSE PHOSPHATE ALDOLASE"/>
    <property type="match status" value="1"/>
</dbReference>
<organism evidence="4 5">
    <name type="scientific">Pyrenophora teres f. teres</name>
    <dbReference type="NCBI Taxonomy" id="97479"/>
    <lineage>
        <taxon>Eukaryota</taxon>
        <taxon>Fungi</taxon>
        <taxon>Dikarya</taxon>
        <taxon>Ascomycota</taxon>
        <taxon>Pezizomycotina</taxon>
        <taxon>Dothideomycetes</taxon>
        <taxon>Pleosporomycetidae</taxon>
        <taxon>Pleosporales</taxon>
        <taxon>Pleosporineae</taxon>
        <taxon>Pleosporaceae</taxon>
        <taxon>Pyrenophora</taxon>
    </lineage>
</organism>
<dbReference type="GO" id="GO:0005829">
    <property type="term" value="C:cytosol"/>
    <property type="evidence" value="ECO:0007669"/>
    <property type="project" value="TreeGrafter"/>
</dbReference>
<keyword evidence="1" id="KW-0479">Metal-binding</keyword>
<protein>
    <submittedName>
        <fullName evidence="4">Glutathione s-transferase like protein</fullName>
    </submittedName>
</protein>
<dbReference type="InterPro" id="IPR001303">
    <property type="entry name" value="Aldolase_II/adducin_N"/>
</dbReference>
<dbReference type="InterPro" id="IPR036249">
    <property type="entry name" value="Thioredoxin-like_sf"/>
</dbReference>
<dbReference type="InterPro" id="IPR036282">
    <property type="entry name" value="Glutathione-S-Trfase_C_sf"/>
</dbReference>
<dbReference type="SUPFAM" id="SSF52833">
    <property type="entry name" value="Thioredoxin-like"/>
    <property type="match status" value="1"/>
</dbReference>
<dbReference type="AlphaFoldDB" id="A0A6S6VKB1"/>
<name>A0A6S6VKB1_9PLEO</name>
<evidence type="ECO:0000256" key="1">
    <source>
        <dbReference type="ARBA" id="ARBA00022723"/>
    </source>
</evidence>
<sequence length="599" mass="66027">MVNITALLSTLITANHILSYHDVLDAFGHISVRNPSTNTTFFIALQLGPAVVSGPADIGEYLIADGSPVNGTKGGYAERYIHSEILKKYPDINAVVHSHAEDVLPYTVIATQLEPVYHMAGFLGSSVPNFDIESAYQDSDPRDMLVNSPRLGAALAETFGVNETQPTSPLHTTILQRGHGFVTVGDGIEQVTDYAYYAASNARVQTKAVLLANAGGGSVQYLSQQEKRATADMDRWIVFKPWKQWVREVERSGRPFTNKVRLVLQIKQVPFLYVPVPSMLPRPLLTSTFALHYRKIPVLAIGREVYCDTSLIIEALEHFFPASRGWGTIYPKVEGVDGWIYRGLVRGFSSFWTDKPLFRATTGLIPPSVWATDFGKDRAQLIGHALSPAKLGSKIPQNLSDLDLHLSLLEPMFASGTWAIPTNTPSLADISLYYQLRWGIDIAAGRGMYNLSGGGTHDTHEDVVGQVFNQDRYPGLWRWFHAFEAYMETVPDLQTTVPESDTRWKDTLRQTPLLSDSDLLVPTGVSQHSSLDFQKGLVPGVSVKIAPDDIGRDNPTIGTMVKMGVEEVVITPNGNAELDARVHFPRLGFVIKVVEGSKL</sequence>
<reference evidence="4" key="1">
    <citation type="submission" date="2021-02" db="EMBL/GenBank/DDBJ databases">
        <authorList>
            <person name="Syme A R."/>
            <person name="Syme A R."/>
            <person name="Moolhuijzen P."/>
        </authorList>
    </citation>
    <scope>NUCLEOTIDE SEQUENCE</scope>
    <source>
        <strain evidence="4">W1-1</strain>
    </source>
</reference>
<feature type="domain" description="Class II aldolase/adducin N-terminal" evidence="3">
    <location>
        <begin position="9"/>
        <end position="206"/>
    </location>
</feature>
<dbReference type="GO" id="GO:0019323">
    <property type="term" value="P:pentose catabolic process"/>
    <property type="evidence" value="ECO:0007669"/>
    <property type="project" value="TreeGrafter"/>
</dbReference>
<accession>A0A6S6VKB1</accession>
<evidence type="ECO:0000313" key="5">
    <source>
        <dbReference type="Proteomes" id="UP000472372"/>
    </source>
</evidence>
<dbReference type="CDD" id="cd00570">
    <property type="entry name" value="GST_N_family"/>
    <property type="match status" value="1"/>
</dbReference>
<dbReference type="PANTHER" id="PTHR22789:SF0">
    <property type="entry name" value="3-OXO-TETRONATE 4-PHOSPHATE DECARBOXYLASE-RELATED"/>
    <property type="match status" value="1"/>
</dbReference>
<dbReference type="InterPro" id="IPR004045">
    <property type="entry name" value="Glutathione_S-Trfase_N"/>
</dbReference>
<dbReference type="SUPFAM" id="SSF47616">
    <property type="entry name" value="GST C-terminal domain-like"/>
    <property type="match status" value="1"/>
</dbReference>
<proteinExistence type="predicted"/>